<proteinExistence type="inferred from homology"/>
<feature type="transmembrane region" description="Helical" evidence="4">
    <location>
        <begin position="20"/>
        <end position="41"/>
    </location>
</feature>
<feature type="transmembrane region" description="Helical" evidence="4">
    <location>
        <begin position="105"/>
        <end position="130"/>
    </location>
</feature>
<dbReference type="PRINTS" id="PR00260">
    <property type="entry name" value="CHEMTRNSDUCR"/>
</dbReference>
<evidence type="ECO:0000313" key="8">
    <source>
        <dbReference type="Proteomes" id="UP000697995"/>
    </source>
</evidence>
<keyword evidence="8" id="KW-1185">Reference proteome</keyword>
<gene>
    <name evidence="7" type="ORF">CKO45_26535</name>
</gene>
<dbReference type="EMBL" id="NRSG01000366">
    <property type="protein sequence ID" value="MBK1661761.1"/>
    <property type="molecule type" value="Genomic_DNA"/>
</dbReference>
<dbReference type="InterPro" id="IPR003660">
    <property type="entry name" value="HAMP_dom"/>
</dbReference>
<evidence type="ECO:0000259" key="6">
    <source>
        <dbReference type="PROSITE" id="PS50885"/>
    </source>
</evidence>
<feature type="domain" description="HAMP" evidence="6">
    <location>
        <begin position="231"/>
        <end position="291"/>
    </location>
</feature>
<keyword evidence="1 3" id="KW-0807">Transducer</keyword>
<reference evidence="7 8" key="1">
    <citation type="journal article" date="2020" name="Microorganisms">
        <title>Osmotic Adaptation and Compatible Solute Biosynthesis of Phototrophic Bacteria as Revealed from Genome Analyses.</title>
        <authorList>
            <person name="Imhoff J.F."/>
            <person name="Rahn T."/>
            <person name="Kunzel S."/>
            <person name="Keller A."/>
            <person name="Neulinger S.C."/>
        </authorList>
    </citation>
    <scope>NUCLEOTIDE SEQUENCE [LARGE SCALE GENOMIC DNA]</scope>
    <source>
        <strain evidence="7 8">DSM 15382</strain>
    </source>
</reference>
<feature type="transmembrane region" description="Helical" evidence="4">
    <location>
        <begin position="48"/>
        <end position="67"/>
    </location>
</feature>
<accession>A0ABS1D5K3</accession>
<dbReference type="Proteomes" id="UP000697995">
    <property type="component" value="Unassembled WGS sequence"/>
</dbReference>
<evidence type="ECO:0000259" key="5">
    <source>
        <dbReference type="PROSITE" id="PS50111"/>
    </source>
</evidence>
<name>A0ABS1D5K3_9PROT</name>
<evidence type="ECO:0000256" key="2">
    <source>
        <dbReference type="ARBA" id="ARBA00029447"/>
    </source>
</evidence>
<dbReference type="Gene3D" id="1.10.287.950">
    <property type="entry name" value="Methyl-accepting chemotaxis protein"/>
    <property type="match status" value="1"/>
</dbReference>
<evidence type="ECO:0008006" key="9">
    <source>
        <dbReference type="Google" id="ProtNLM"/>
    </source>
</evidence>
<evidence type="ECO:0000256" key="4">
    <source>
        <dbReference type="SAM" id="Phobius"/>
    </source>
</evidence>
<organism evidence="7 8">
    <name type="scientific">Paracraurococcus ruber</name>
    <dbReference type="NCBI Taxonomy" id="77675"/>
    <lineage>
        <taxon>Bacteria</taxon>
        <taxon>Pseudomonadati</taxon>
        <taxon>Pseudomonadota</taxon>
        <taxon>Alphaproteobacteria</taxon>
        <taxon>Acetobacterales</taxon>
        <taxon>Roseomonadaceae</taxon>
        <taxon>Paracraurococcus</taxon>
    </lineage>
</organism>
<keyword evidence="4" id="KW-0472">Membrane</keyword>
<comment type="similarity">
    <text evidence="2">Belongs to the methyl-accepting chemotaxis (MCP) protein family.</text>
</comment>
<dbReference type="PANTHER" id="PTHR32089:SF112">
    <property type="entry name" value="LYSOZYME-LIKE PROTEIN-RELATED"/>
    <property type="match status" value="1"/>
</dbReference>
<evidence type="ECO:0000313" key="7">
    <source>
        <dbReference type="EMBL" id="MBK1661761.1"/>
    </source>
</evidence>
<comment type="caution">
    <text evidence="7">The sequence shown here is derived from an EMBL/GenBank/DDBJ whole genome shotgun (WGS) entry which is preliminary data.</text>
</comment>
<dbReference type="PROSITE" id="PS50885">
    <property type="entry name" value="HAMP"/>
    <property type="match status" value="1"/>
</dbReference>
<feature type="transmembrane region" description="Helical" evidence="4">
    <location>
        <begin position="73"/>
        <end position="93"/>
    </location>
</feature>
<dbReference type="SUPFAM" id="SSF58104">
    <property type="entry name" value="Methyl-accepting chemotaxis protein (MCP) signaling domain"/>
    <property type="match status" value="1"/>
</dbReference>
<protein>
    <recommendedName>
        <fullName evidence="9">Methyl-accepting chemotaxis protein</fullName>
    </recommendedName>
</protein>
<evidence type="ECO:0000256" key="1">
    <source>
        <dbReference type="ARBA" id="ARBA00023224"/>
    </source>
</evidence>
<dbReference type="InterPro" id="IPR004090">
    <property type="entry name" value="Chemotax_Me-accpt_rcpt"/>
</dbReference>
<feature type="domain" description="Methyl-accepting transducer" evidence="5">
    <location>
        <begin position="236"/>
        <end position="458"/>
    </location>
</feature>
<sequence>MSGTTPTIGHTRLEDFRAIGLRILLGIVLACGPVLAAEALVMERGMSVALGLWAIGAGASSLAWWIAPAAIATRSLVAAVLVGQPAIVLFLLAGHPWQPDLHMAFFAAVAAVGILACLHAIAAATLAVAVHHLALNFIMPAWVYPGGADILRVVLHAVILLAEAGVLAWMALTVARLMGAQEDAEAARRLGEERDRLAAEQVAAAERDRDRAAEFARVTTEFAAGQGAAIRTLTAAAQRMEAAAQGMAEVAGRAGDLAQTTNEGSRAAAQDLGAIATAAEQMTTSIAEIARSASDGAAAAREIAGHTAESERVIAGLDEAAGRIGHVAGLIGSIAAQTNLLALNATIEAARAGEAGKGFAVVAGEVKALAAQTAQATREIGGQINAIQSATGAVVRAVRQMAGGIHRMEEVAGAIAAAVEQQGVGVREIGGGIASVSRATEAAVEAMGETAAVAQQARASSGDVRDIAAQIGAECEQLALDLDAFVGEMQGDQARAA</sequence>
<dbReference type="Pfam" id="PF00015">
    <property type="entry name" value="MCPsignal"/>
    <property type="match status" value="1"/>
</dbReference>
<feature type="transmembrane region" description="Helical" evidence="4">
    <location>
        <begin position="150"/>
        <end position="172"/>
    </location>
</feature>
<keyword evidence="4" id="KW-1133">Transmembrane helix</keyword>
<keyword evidence="4" id="KW-0812">Transmembrane</keyword>
<evidence type="ECO:0000256" key="3">
    <source>
        <dbReference type="PROSITE-ProRule" id="PRU00284"/>
    </source>
</evidence>
<dbReference type="RefSeq" id="WP_133222632.1">
    <property type="nucleotide sequence ID" value="NZ_NRSG01000366.1"/>
</dbReference>
<dbReference type="PANTHER" id="PTHR32089">
    <property type="entry name" value="METHYL-ACCEPTING CHEMOTAXIS PROTEIN MCPB"/>
    <property type="match status" value="1"/>
</dbReference>
<dbReference type="PROSITE" id="PS50111">
    <property type="entry name" value="CHEMOTAXIS_TRANSDUC_2"/>
    <property type="match status" value="1"/>
</dbReference>
<dbReference type="InterPro" id="IPR004089">
    <property type="entry name" value="MCPsignal_dom"/>
</dbReference>
<dbReference type="SMART" id="SM00283">
    <property type="entry name" value="MA"/>
    <property type="match status" value="1"/>
</dbReference>